<dbReference type="RefSeq" id="XP_062749456.1">
    <property type="nucleotide sequence ID" value="XM_062883061.1"/>
</dbReference>
<evidence type="ECO:0000313" key="2">
    <source>
        <dbReference type="Proteomes" id="UP001323405"/>
    </source>
</evidence>
<evidence type="ECO:0000313" key="1">
    <source>
        <dbReference type="EMBL" id="KAK4660486.1"/>
    </source>
</evidence>
<name>A0ABR0GXR8_9PEZI</name>
<gene>
    <name evidence="1" type="ORF">QC762_0019510</name>
</gene>
<comment type="caution">
    <text evidence="1">The sequence shown here is derived from an EMBL/GenBank/DDBJ whole genome shotgun (WGS) entry which is preliminary data.</text>
</comment>
<protein>
    <submittedName>
        <fullName evidence="1">Uncharacterized protein</fullName>
    </submittedName>
</protein>
<dbReference type="EMBL" id="JAFFHA010000001">
    <property type="protein sequence ID" value="KAK4660486.1"/>
    <property type="molecule type" value="Genomic_DNA"/>
</dbReference>
<dbReference type="Proteomes" id="UP001323405">
    <property type="component" value="Unassembled WGS sequence"/>
</dbReference>
<organism evidence="1 2">
    <name type="scientific">Podospora pseudocomata</name>
    <dbReference type="NCBI Taxonomy" id="2093779"/>
    <lineage>
        <taxon>Eukaryota</taxon>
        <taxon>Fungi</taxon>
        <taxon>Dikarya</taxon>
        <taxon>Ascomycota</taxon>
        <taxon>Pezizomycotina</taxon>
        <taxon>Sordariomycetes</taxon>
        <taxon>Sordariomycetidae</taxon>
        <taxon>Sordariales</taxon>
        <taxon>Podosporaceae</taxon>
        <taxon>Podospora</taxon>
    </lineage>
</organism>
<reference evidence="1 2" key="1">
    <citation type="journal article" date="2023" name="bioRxiv">
        <title>High-quality genome assemblies of four members of thePodospora anserinaspecies complex.</title>
        <authorList>
            <person name="Ament-Velasquez S.L."/>
            <person name="Vogan A.A."/>
            <person name="Wallerman O."/>
            <person name="Hartmann F."/>
            <person name="Gautier V."/>
            <person name="Silar P."/>
            <person name="Giraud T."/>
            <person name="Johannesson H."/>
        </authorList>
    </citation>
    <scope>NUCLEOTIDE SEQUENCE [LARGE SCALE GENOMIC DNA]</scope>
    <source>
        <strain evidence="1 2">CBS 415.72m</strain>
    </source>
</reference>
<keyword evidence="2" id="KW-1185">Reference proteome</keyword>
<dbReference type="GeneID" id="87902585"/>
<accession>A0ABR0GXR8</accession>
<sequence length="122" mass="13408">MHEPKGLNVPKITLHGRAVPACLPGGPIKRRVDVVQQKFNLLDTFQLVNKLKQEVRDISLQAGNCQPPRHQHRGNMINNDRVQRCWNRRWADGCVVGLGGTEGAQSAGKAIAIPLRMGGDEG</sequence>
<proteinExistence type="predicted"/>